<dbReference type="PANTHER" id="PTHR13507:SF0">
    <property type="entry name" value="PRKR-INTERACTING PROTEIN 1"/>
    <property type="match status" value="1"/>
</dbReference>
<reference evidence="2 3" key="1">
    <citation type="journal article" date="2022" name="Nat. Plants">
        <title>Genomes of leafy and leafless Platanthera orchids illuminate the evolution of mycoheterotrophy.</title>
        <authorList>
            <person name="Li M.H."/>
            <person name="Liu K.W."/>
            <person name="Li Z."/>
            <person name="Lu H.C."/>
            <person name="Ye Q.L."/>
            <person name="Zhang D."/>
            <person name="Wang J.Y."/>
            <person name="Li Y.F."/>
            <person name="Zhong Z.M."/>
            <person name="Liu X."/>
            <person name="Yu X."/>
            <person name="Liu D.K."/>
            <person name="Tu X.D."/>
            <person name="Liu B."/>
            <person name="Hao Y."/>
            <person name="Liao X.Y."/>
            <person name="Jiang Y.T."/>
            <person name="Sun W.H."/>
            <person name="Chen J."/>
            <person name="Chen Y.Q."/>
            <person name="Ai Y."/>
            <person name="Zhai J.W."/>
            <person name="Wu S.S."/>
            <person name="Zhou Z."/>
            <person name="Hsiao Y.Y."/>
            <person name="Wu W.L."/>
            <person name="Chen Y.Y."/>
            <person name="Lin Y.F."/>
            <person name="Hsu J.L."/>
            <person name="Li C.Y."/>
            <person name="Wang Z.W."/>
            <person name="Zhao X."/>
            <person name="Zhong W.Y."/>
            <person name="Ma X.K."/>
            <person name="Ma L."/>
            <person name="Huang J."/>
            <person name="Chen G.Z."/>
            <person name="Huang M.Z."/>
            <person name="Huang L."/>
            <person name="Peng D.H."/>
            <person name="Luo Y.B."/>
            <person name="Zou S.Q."/>
            <person name="Chen S.P."/>
            <person name="Lan S."/>
            <person name="Tsai W.C."/>
            <person name="Van de Peer Y."/>
            <person name="Liu Z.J."/>
        </authorList>
    </citation>
    <scope>NUCLEOTIDE SEQUENCE [LARGE SCALE GENOMIC DNA]</scope>
    <source>
        <strain evidence="2">Lor288</strain>
    </source>
</reference>
<comment type="caution">
    <text evidence="2">The sequence shown here is derived from an EMBL/GenBank/DDBJ whole genome shotgun (WGS) entry which is preliminary data.</text>
</comment>
<dbReference type="InterPro" id="IPR009548">
    <property type="entry name" value="Prkrip1"/>
</dbReference>
<dbReference type="EMBL" id="JBBWWR010000006">
    <property type="protein sequence ID" value="KAK8965053.1"/>
    <property type="molecule type" value="Genomic_DNA"/>
</dbReference>
<feature type="region of interest" description="Disordered" evidence="1">
    <location>
        <begin position="401"/>
        <end position="460"/>
    </location>
</feature>
<protein>
    <submittedName>
        <fullName evidence="2">Uncharacterized protein</fullName>
    </submittedName>
</protein>
<feature type="compositionally biased region" description="Basic residues" evidence="1">
    <location>
        <begin position="412"/>
        <end position="429"/>
    </location>
</feature>
<feature type="compositionally biased region" description="Basic and acidic residues" evidence="1">
    <location>
        <begin position="430"/>
        <end position="442"/>
    </location>
</feature>
<evidence type="ECO:0000313" key="2">
    <source>
        <dbReference type="EMBL" id="KAK8965053.1"/>
    </source>
</evidence>
<feature type="compositionally biased region" description="Acidic residues" evidence="1">
    <location>
        <begin position="449"/>
        <end position="460"/>
    </location>
</feature>
<dbReference type="Pfam" id="PF06658">
    <property type="entry name" value="DUF1168"/>
    <property type="match status" value="1"/>
</dbReference>
<proteinExistence type="predicted"/>
<sequence length="460" mass="51283">MAALVSLGTLDSHHQRVGDRRLIAFDGGCHTGRKRRTPRAARKSATGRVGEAMLWPGCLRRMSGTAKDGGATRQAADMKLVVGLPNAVGAAVARASTGDGSIVEYGKGAGCGVGLREDDEDLEIEGVSFSSVVRTRPRAMPQMTSHRPESKVRPHPHPRDLTLGYYNIPSSRGGIGRASLGELKSDLDTLVGENLITLLLAEEMSRLRTTRLTSTPLPEGRFWRWLLARIRMDSMTPTTTIFLAIDGVGIRALPEGVRIGKVEPSRGNQKPLPLEAEFIKVLEDHEDVEDPETPKDKETAKDHETHFNYERDCMVTKECSEAVGQHAESANQLAEAKAKLAEFAGRLVVAEEELAELRLAEAARDVVEYRQMRRKEQDRLTRMDVDYQKRKELAEFNVRREERLKAAEQQTAKKRAKRQKKKQKRKEKKKRTDIGEVDHHQDVASSGSEDSDDHDQDEES</sequence>
<feature type="region of interest" description="Disordered" evidence="1">
    <location>
        <begin position="138"/>
        <end position="160"/>
    </location>
</feature>
<keyword evidence="3" id="KW-1185">Reference proteome</keyword>
<gene>
    <name evidence="2" type="ORF">KSP40_PGU011537</name>
</gene>
<organism evidence="2 3">
    <name type="scientific">Platanthera guangdongensis</name>
    <dbReference type="NCBI Taxonomy" id="2320717"/>
    <lineage>
        <taxon>Eukaryota</taxon>
        <taxon>Viridiplantae</taxon>
        <taxon>Streptophyta</taxon>
        <taxon>Embryophyta</taxon>
        <taxon>Tracheophyta</taxon>
        <taxon>Spermatophyta</taxon>
        <taxon>Magnoliopsida</taxon>
        <taxon>Liliopsida</taxon>
        <taxon>Asparagales</taxon>
        <taxon>Orchidaceae</taxon>
        <taxon>Orchidoideae</taxon>
        <taxon>Orchideae</taxon>
        <taxon>Orchidinae</taxon>
        <taxon>Platanthera</taxon>
    </lineage>
</organism>
<evidence type="ECO:0000313" key="3">
    <source>
        <dbReference type="Proteomes" id="UP001412067"/>
    </source>
</evidence>
<name>A0ABR2MLK0_9ASPA</name>
<evidence type="ECO:0000256" key="1">
    <source>
        <dbReference type="SAM" id="MobiDB-lite"/>
    </source>
</evidence>
<dbReference type="PANTHER" id="PTHR13507">
    <property type="entry name" value="PRKR-INTERACTING PROTEIN 1"/>
    <property type="match status" value="1"/>
</dbReference>
<dbReference type="Proteomes" id="UP001412067">
    <property type="component" value="Unassembled WGS sequence"/>
</dbReference>
<accession>A0ABR2MLK0</accession>
<feature type="compositionally biased region" description="Basic and acidic residues" evidence="1">
    <location>
        <begin position="146"/>
        <end position="160"/>
    </location>
</feature>